<evidence type="ECO:0000313" key="4">
    <source>
        <dbReference type="Proteomes" id="UP000198727"/>
    </source>
</evidence>
<protein>
    <submittedName>
        <fullName evidence="3">EndoU nuclease</fullName>
    </submittedName>
</protein>
<dbReference type="AlphaFoldDB" id="A0A1I5TC72"/>
<dbReference type="RefSeq" id="WP_092530095.1">
    <property type="nucleotide sequence ID" value="NZ_FOWW01000003.1"/>
</dbReference>
<feature type="compositionally biased region" description="Gly residues" evidence="1">
    <location>
        <begin position="1"/>
        <end position="11"/>
    </location>
</feature>
<feature type="domain" description="Bacterial EndoU nuclease" evidence="2">
    <location>
        <begin position="10"/>
        <end position="76"/>
    </location>
</feature>
<dbReference type="OrthoDB" id="4554968at2"/>
<accession>A0A1I5TC72</accession>
<dbReference type="Proteomes" id="UP000198727">
    <property type="component" value="Unassembled WGS sequence"/>
</dbReference>
<proteinExistence type="predicted"/>
<keyword evidence="4" id="KW-1185">Reference proteome</keyword>
<feature type="region of interest" description="Disordered" evidence="1">
    <location>
        <begin position="1"/>
        <end position="21"/>
    </location>
</feature>
<dbReference type="Pfam" id="PF14436">
    <property type="entry name" value="EndoU_bacteria"/>
    <property type="match status" value="1"/>
</dbReference>
<dbReference type="InterPro" id="IPR029501">
    <property type="entry name" value="EndoU_bac"/>
</dbReference>
<dbReference type="STRING" id="587909.SAMN05421810_103473"/>
<name>A0A1I5TC72_9PSEU</name>
<evidence type="ECO:0000259" key="2">
    <source>
        <dbReference type="Pfam" id="PF14436"/>
    </source>
</evidence>
<dbReference type="GO" id="GO:0004519">
    <property type="term" value="F:endonuclease activity"/>
    <property type="evidence" value="ECO:0007669"/>
    <property type="project" value="InterPro"/>
</dbReference>
<gene>
    <name evidence="3" type="ORF">SAMN05421810_103473</name>
</gene>
<evidence type="ECO:0000313" key="3">
    <source>
        <dbReference type="EMBL" id="SFP80630.1"/>
    </source>
</evidence>
<organism evidence="3 4">
    <name type="scientific">Amycolatopsis arida</name>
    <dbReference type="NCBI Taxonomy" id="587909"/>
    <lineage>
        <taxon>Bacteria</taxon>
        <taxon>Bacillati</taxon>
        <taxon>Actinomycetota</taxon>
        <taxon>Actinomycetes</taxon>
        <taxon>Pseudonocardiales</taxon>
        <taxon>Pseudonocardiaceae</taxon>
        <taxon>Amycolatopsis</taxon>
    </lineage>
</organism>
<reference evidence="4" key="1">
    <citation type="submission" date="2016-10" db="EMBL/GenBank/DDBJ databases">
        <authorList>
            <person name="Varghese N."/>
            <person name="Submissions S."/>
        </authorList>
    </citation>
    <scope>NUCLEOTIDE SEQUENCE [LARGE SCALE GENOMIC DNA]</scope>
    <source>
        <strain evidence="4">CGMCC 4.5579</strain>
    </source>
</reference>
<dbReference type="EMBL" id="FOWW01000003">
    <property type="protein sequence ID" value="SFP80630.1"/>
    <property type="molecule type" value="Genomic_DNA"/>
</dbReference>
<sequence>MGGGHAPGTGRRGTSEFPASWDRDRIMATILDVAKRPDERPRRLPNGRWRTAGTRDGVDVVVLLDAAGEVFTAYPTGGPGVTRNPDTAADPANPTLADLVAGGVGHFAAALLDSLADRLDAADLAHYRELHWSGEWEELADELAAHLTARPFPLDADERDHLRRLLTGFDTPLAGHPYLNDRDRVLAAVTPPA</sequence>
<evidence type="ECO:0000256" key="1">
    <source>
        <dbReference type="SAM" id="MobiDB-lite"/>
    </source>
</evidence>